<feature type="transmembrane region" description="Helical" evidence="6">
    <location>
        <begin position="222"/>
        <end position="247"/>
    </location>
</feature>
<dbReference type="InterPro" id="IPR036259">
    <property type="entry name" value="MFS_trans_sf"/>
</dbReference>
<name>A0ABT1WGN3_9BURK</name>
<sequence>MPSNPTLQSNSLTAWERTLLLVLAGIQFTHILDFMIMMPLGPQLKVAFGITDAQFGLLVSAYTLSAGVSGLTATTYIDRFERKRLLLTLYGLFALATLACGLAPGYNTLMVARVLAGLFGGVLSAMVQTIVGDLIPYERRGKAMGVVMTSFSVSTVLGVPASLLIANHSSWHMPFFLIAALSAVFGGIGVRAIPTLNGHVAGNRSQGVGYAISEVLRDANHWTAFAFSFCLIFAGFSIIPYITLYMSSNGGLSADEIPLMYLAGGAATLLSAQWIGRLCDRLGKQTMLTRVTLLSMMPMLAITVSGGLPLWAILLISTAFFVLVSGRMIPGMALVTAAANPTYRGTFMTLNSSVQSASMGVAALVGGHVISRNPAGLIEHYWVCAVIALVMNLLAVVLARRMNTHSSLKP</sequence>
<evidence type="ECO:0000259" key="7">
    <source>
        <dbReference type="PROSITE" id="PS50850"/>
    </source>
</evidence>
<feature type="transmembrane region" description="Helical" evidence="6">
    <location>
        <begin position="171"/>
        <end position="190"/>
    </location>
</feature>
<organism evidence="8 9">
    <name type="scientific">Limnobacter humi</name>
    <dbReference type="NCBI Taxonomy" id="1778671"/>
    <lineage>
        <taxon>Bacteria</taxon>
        <taxon>Pseudomonadati</taxon>
        <taxon>Pseudomonadota</taxon>
        <taxon>Betaproteobacteria</taxon>
        <taxon>Burkholderiales</taxon>
        <taxon>Burkholderiaceae</taxon>
        <taxon>Limnobacter</taxon>
    </lineage>
</organism>
<dbReference type="SUPFAM" id="SSF103473">
    <property type="entry name" value="MFS general substrate transporter"/>
    <property type="match status" value="1"/>
</dbReference>
<evidence type="ECO:0000313" key="9">
    <source>
        <dbReference type="Proteomes" id="UP001204142"/>
    </source>
</evidence>
<protein>
    <submittedName>
        <fullName evidence="8">MFS transporter</fullName>
    </submittedName>
</protein>
<keyword evidence="5 6" id="KW-0472">Membrane</keyword>
<dbReference type="Proteomes" id="UP001204142">
    <property type="component" value="Unassembled WGS sequence"/>
</dbReference>
<dbReference type="InterPro" id="IPR050189">
    <property type="entry name" value="MFS_Efflux_Transporters"/>
</dbReference>
<evidence type="ECO:0000256" key="1">
    <source>
        <dbReference type="ARBA" id="ARBA00004651"/>
    </source>
</evidence>
<feature type="transmembrane region" description="Helical" evidence="6">
    <location>
        <begin position="85"/>
        <end position="104"/>
    </location>
</feature>
<evidence type="ECO:0000256" key="4">
    <source>
        <dbReference type="ARBA" id="ARBA00022989"/>
    </source>
</evidence>
<keyword evidence="4 6" id="KW-1133">Transmembrane helix</keyword>
<feature type="transmembrane region" description="Helical" evidence="6">
    <location>
        <begin position="300"/>
        <end position="324"/>
    </location>
</feature>
<dbReference type="CDD" id="cd17324">
    <property type="entry name" value="MFS_NepI_like"/>
    <property type="match status" value="1"/>
</dbReference>
<proteinExistence type="predicted"/>
<feature type="transmembrane region" description="Helical" evidence="6">
    <location>
        <begin position="380"/>
        <end position="399"/>
    </location>
</feature>
<evidence type="ECO:0000256" key="6">
    <source>
        <dbReference type="SAM" id="Phobius"/>
    </source>
</evidence>
<evidence type="ECO:0000256" key="2">
    <source>
        <dbReference type="ARBA" id="ARBA00022475"/>
    </source>
</evidence>
<evidence type="ECO:0000256" key="5">
    <source>
        <dbReference type="ARBA" id="ARBA00023136"/>
    </source>
</evidence>
<dbReference type="EMBL" id="JANIGO010000003">
    <property type="protein sequence ID" value="MCQ8896680.1"/>
    <property type="molecule type" value="Genomic_DNA"/>
</dbReference>
<dbReference type="InterPro" id="IPR011701">
    <property type="entry name" value="MFS"/>
</dbReference>
<feature type="transmembrane region" description="Helical" evidence="6">
    <location>
        <begin position="259"/>
        <end position="279"/>
    </location>
</feature>
<keyword evidence="9" id="KW-1185">Reference proteome</keyword>
<evidence type="ECO:0000313" key="8">
    <source>
        <dbReference type="EMBL" id="MCQ8896680.1"/>
    </source>
</evidence>
<dbReference type="Pfam" id="PF07690">
    <property type="entry name" value="MFS_1"/>
    <property type="match status" value="1"/>
</dbReference>
<comment type="subcellular location">
    <subcellularLocation>
        <location evidence="1">Cell membrane</location>
        <topology evidence="1">Multi-pass membrane protein</topology>
    </subcellularLocation>
</comment>
<gene>
    <name evidence="8" type="ORF">NQT62_09575</name>
</gene>
<keyword evidence="2" id="KW-1003">Cell membrane</keyword>
<reference evidence="8 9" key="1">
    <citation type="submission" date="2022-07" db="EMBL/GenBank/DDBJ databases">
        <authorList>
            <person name="Xamxidin M."/>
            <person name="Wu M."/>
        </authorList>
    </citation>
    <scope>NUCLEOTIDE SEQUENCE [LARGE SCALE GENOMIC DNA]</scope>
    <source>
        <strain evidence="8 9">NBRC 111650</strain>
    </source>
</reference>
<feature type="transmembrane region" description="Helical" evidence="6">
    <location>
        <begin position="20"/>
        <end position="41"/>
    </location>
</feature>
<accession>A0ABT1WGN3</accession>
<comment type="caution">
    <text evidence="8">The sequence shown here is derived from an EMBL/GenBank/DDBJ whole genome shotgun (WGS) entry which is preliminary data.</text>
</comment>
<dbReference type="InterPro" id="IPR020846">
    <property type="entry name" value="MFS_dom"/>
</dbReference>
<dbReference type="PANTHER" id="PTHR43124">
    <property type="entry name" value="PURINE EFFLUX PUMP PBUE"/>
    <property type="match status" value="1"/>
</dbReference>
<feature type="transmembrane region" description="Helical" evidence="6">
    <location>
        <begin position="110"/>
        <end position="131"/>
    </location>
</feature>
<feature type="domain" description="Major facilitator superfamily (MFS) profile" evidence="7">
    <location>
        <begin position="19"/>
        <end position="403"/>
    </location>
</feature>
<keyword evidence="3 6" id="KW-0812">Transmembrane</keyword>
<dbReference type="PANTHER" id="PTHR43124:SF3">
    <property type="entry name" value="CHLORAMPHENICOL EFFLUX PUMP RV0191"/>
    <property type="match status" value="1"/>
</dbReference>
<feature type="transmembrane region" description="Helical" evidence="6">
    <location>
        <begin position="53"/>
        <end position="73"/>
    </location>
</feature>
<dbReference type="Gene3D" id="1.20.1250.20">
    <property type="entry name" value="MFS general substrate transporter like domains"/>
    <property type="match status" value="1"/>
</dbReference>
<dbReference type="RefSeq" id="WP_256764494.1">
    <property type="nucleotide sequence ID" value="NZ_JANIGO010000003.1"/>
</dbReference>
<evidence type="ECO:0000256" key="3">
    <source>
        <dbReference type="ARBA" id="ARBA00022692"/>
    </source>
</evidence>
<feature type="transmembrane region" description="Helical" evidence="6">
    <location>
        <begin position="143"/>
        <end position="165"/>
    </location>
</feature>
<dbReference type="PROSITE" id="PS50850">
    <property type="entry name" value="MFS"/>
    <property type="match status" value="1"/>
</dbReference>